<evidence type="ECO:0000256" key="2">
    <source>
        <dbReference type="SAM" id="MobiDB-lite"/>
    </source>
</evidence>
<dbReference type="Proteomes" id="UP000260351">
    <property type="component" value="Unassembled WGS sequence"/>
</dbReference>
<keyword evidence="4" id="KW-0732">Signal</keyword>
<feature type="transmembrane region" description="Helical" evidence="3">
    <location>
        <begin position="51"/>
        <end position="72"/>
    </location>
</feature>
<reference evidence="5 6" key="1">
    <citation type="submission" date="2018-08" db="EMBL/GenBank/DDBJ databases">
        <title>Wenzhouxiangella salilacus sp. nov., a novel bacterium isolated from a saline lake in Xinjiang Province, China.</title>
        <authorList>
            <person name="Han S."/>
        </authorList>
    </citation>
    <scope>NUCLEOTIDE SEQUENCE [LARGE SCALE GENOMIC DNA]</scope>
    <source>
        <strain evidence="5 6">XDB06</strain>
    </source>
</reference>
<organism evidence="5 6">
    <name type="scientific">Wenzhouxiangella sediminis</name>
    <dbReference type="NCBI Taxonomy" id="1792836"/>
    <lineage>
        <taxon>Bacteria</taxon>
        <taxon>Pseudomonadati</taxon>
        <taxon>Pseudomonadota</taxon>
        <taxon>Gammaproteobacteria</taxon>
        <taxon>Chromatiales</taxon>
        <taxon>Wenzhouxiangellaceae</taxon>
        <taxon>Wenzhouxiangella</taxon>
    </lineage>
</organism>
<dbReference type="InterPro" id="IPR034756">
    <property type="entry name" value="T2SSM_b"/>
</dbReference>
<sequence length="239" mass="26850">MNPTCWPKRNSAARSASTPAAAASASTPRPESRPQEASVQLLPDLENNRPLAVGLLVIVLVVVYFLGFHWFVMRHLDLADEVNSLEERAARFKAAVARRPELEAQLDELQAERLDSALFLPESNFNVAAAGLTRRLRDIIQREADDADLCRIVSTTNRPDDEPERFEQVTVNVRMNCPLPDLTRILYQLENNVPLIFVDNLIINQRIPADRAGRRGSNGYGQLDVRFDIYGFLSQQVEG</sequence>
<feature type="coiled-coil region" evidence="1">
    <location>
        <begin position="75"/>
        <end position="112"/>
    </location>
</feature>
<feature type="region of interest" description="Disordered" evidence="2">
    <location>
        <begin position="1"/>
        <end position="38"/>
    </location>
</feature>
<keyword evidence="3" id="KW-1133">Transmembrane helix</keyword>
<dbReference type="NCBIfam" id="NF040576">
    <property type="entry name" value="T2SS_GspM_XpsM"/>
    <property type="match status" value="1"/>
</dbReference>
<keyword evidence="6" id="KW-1185">Reference proteome</keyword>
<feature type="signal peptide" evidence="4">
    <location>
        <begin position="1"/>
        <end position="22"/>
    </location>
</feature>
<feature type="compositionally biased region" description="Low complexity" evidence="2">
    <location>
        <begin position="12"/>
        <end position="29"/>
    </location>
</feature>
<dbReference type="EMBL" id="QUZK01000052">
    <property type="protein sequence ID" value="RFF29036.1"/>
    <property type="molecule type" value="Genomic_DNA"/>
</dbReference>
<evidence type="ECO:0000256" key="3">
    <source>
        <dbReference type="SAM" id="Phobius"/>
    </source>
</evidence>
<evidence type="ECO:0000256" key="4">
    <source>
        <dbReference type="SAM" id="SignalP"/>
    </source>
</evidence>
<keyword evidence="1" id="KW-0175">Coiled coil</keyword>
<proteinExistence type="predicted"/>
<dbReference type="OrthoDB" id="5767259at2"/>
<name>A0A3E1K547_9GAMM</name>
<evidence type="ECO:0000256" key="1">
    <source>
        <dbReference type="SAM" id="Coils"/>
    </source>
</evidence>
<evidence type="ECO:0000313" key="5">
    <source>
        <dbReference type="EMBL" id="RFF29036.1"/>
    </source>
</evidence>
<feature type="chain" id="PRO_5017834613" description="General secretion pathway protein GspM" evidence="4">
    <location>
        <begin position="23"/>
        <end position="239"/>
    </location>
</feature>
<dbReference type="Pfam" id="PF10741">
    <property type="entry name" value="T2SSM_b"/>
    <property type="match status" value="1"/>
</dbReference>
<accession>A0A3E1K547</accession>
<dbReference type="AlphaFoldDB" id="A0A3E1K547"/>
<evidence type="ECO:0000313" key="6">
    <source>
        <dbReference type="Proteomes" id="UP000260351"/>
    </source>
</evidence>
<gene>
    <name evidence="5" type="ORF">DZC52_14360</name>
</gene>
<protein>
    <recommendedName>
        <fullName evidence="7">General secretion pathway protein GspM</fullName>
    </recommendedName>
</protein>
<keyword evidence="3" id="KW-0472">Membrane</keyword>
<keyword evidence="3" id="KW-0812">Transmembrane</keyword>
<evidence type="ECO:0008006" key="7">
    <source>
        <dbReference type="Google" id="ProtNLM"/>
    </source>
</evidence>
<comment type="caution">
    <text evidence="5">The sequence shown here is derived from an EMBL/GenBank/DDBJ whole genome shotgun (WGS) entry which is preliminary data.</text>
</comment>